<evidence type="ECO:0000256" key="6">
    <source>
        <dbReference type="ARBA" id="ARBA00022801"/>
    </source>
</evidence>
<reference evidence="11 12" key="1">
    <citation type="submission" date="2023-07" db="EMBL/GenBank/DDBJ databases">
        <title>Genomic Encyclopedia of Type Strains, Phase IV (KMG-IV): sequencing the most valuable type-strain genomes for metagenomic binning, comparative biology and taxonomic classification.</title>
        <authorList>
            <person name="Goeker M."/>
        </authorList>
    </citation>
    <scope>NUCLEOTIDE SEQUENCE [LARGE SCALE GENOMIC DNA]</scope>
    <source>
        <strain evidence="11 12">DSM 4006</strain>
    </source>
</reference>
<comment type="function">
    <text evidence="9">CRISPR (clustered regularly interspaced short palindromic repeat), is an adaptive immune system that provides protection against mobile genetic elements (viruses, transposable elements and conjugative plasmids). CRISPR clusters contain sequences complementary to antecedent mobile elements and target invading nucleic acids. CRISPR clusters are transcribed and processed into CRISPR RNA (crRNA). Functions as a ssRNA-specific endoribonuclease. Involved in the integration of spacer DNA into the CRISPR cassette.</text>
</comment>
<evidence type="ECO:0000256" key="3">
    <source>
        <dbReference type="ARBA" id="ARBA00022722"/>
    </source>
</evidence>
<sequence>MNLLVAYDISTETKAGEKRLRRVARLCVAHGHRVQDSVFECRLDEVTFVEFVRQLSEVIHPIEDNLRIYRVSDFGPGKVVNLGKQVGVDYDAPMIL</sequence>
<dbReference type="PIRSF" id="PIRSF032582">
    <property type="entry name" value="Cas2"/>
    <property type="match status" value="1"/>
</dbReference>
<dbReference type="RefSeq" id="WP_410028512.1">
    <property type="nucleotide sequence ID" value="NZ_JAUANV010000008.1"/>
</dbReference>
<keyword evidence="3 9" id="KW-0540">Nuclease</keyword>
<dbReference type="SUPFAM" id="SSF143430">
    <property type="entry name" value="TTP0101/SSO1404-like"/>
    <property type="match status" value="1"/>
</dbReference>
<comment type="caution">
    <text evidence="11">The sequence shown here is derived from an EMBL/GenBank/DDBJ whole genome shotgun (WGS) entry which is preliminary data.</text>
</comment>
<keyword evidence="6 9" id="KW-0378">Hydrolase</keyword>
<evidence type="ECO:0000256" key="1">
    <source>
        <dbReference type="ARBA" id="ARBA00001946"/>
    </source>
</evidence>
<evidence type="ECO:0000313" key="12">
    <source>
        <dbReference type="Proteomes" id="UP001232973"/>
    </source>
</evidence>
<dbReference type="Pfam" id="PF09827">
    <property type="entry name" value="CRISPR_Cas2"/>
    <property type="match status" value="1"/>
</dbReference>
<evidence type="ECO:0000256" key="2">
    <source>
        <dbReference type="ARBA" id="ARBA00009959"/>
    </source>
</evidence>
<dbReference type="InterPro" id="IPR019199">
    <property type="entry name" value="Virulence_VapD/CRISPR_Cas2"/>
</dbReference>
<gene>
    <name evidence="9" type="primary">cas2</name>
    <name evidence="11" type="ORF">J2S03_001488</name>
</gene>
<dbReference type="CDD" id="cd09725">
    <property type="entry name" value="Cas2_I_II_III"/>
    <property type="match status" value="1"/>
</dbReference>
<dbReference type="Gene3D" id="3.30.70.240">
    <property type="match status" value="1"/>
</dbReference>
<dbReference type="EC" id="3.1.-.-" evidence="9"/>
<evidence type="ECO:0000256" key="4">
    <source>
        <dbReference type="ARBA" id="ARBA00022723"/>
    </source>
</evidence>
<name>A0ABT9XH79_9BACL</name>
<keyword evidence="4 9" id="KW-0479">Metal-binding</keyword>
<comment type="subunit">
    <text evidence="9">Homodimer, forms a heterotetramer with a Cas1 homodimer.</text>
</comment>
<keyword evidence="12" id="KW-1185">Reference proteome</keyword>
<evidence type="ECO:0000313" key="11">
    <source>
        <dbReference type="EMBL" id="MDQ0189643.1"/>
    </source>
</evidence>
<dbReference type="NCBIfam" id="TIGR01573">
    <property type="entry name" value="cas2"/>
    <property type="match status" value="1"/>
</dbReference>
<dbReference type="PANTHER" id="PTHR34405">
    <property type="entry name" value="CRISPR-ASSOCIATED ENDORIBONUCLEASE CAS2"/>
    <property type="match status" value="1"/>
</dbReference>
<accession>A0ABT9XH79</accession>
<evidence type="ECO:0000256" key="7">
    <source>
        <dbReference type="ARBA" id="ARBA00022842"/>
    </source>
</evidence>
<comment type="cofactor">
    <cofactor evidence="1 9">
        <name>Mg(2+)</name>
        <dbReference type="ChEBI" id="CHEBI:18420"/>
    </cofactor>
</comment>
<dbReference type="Proteomes" id="UP001232973">
    <property type="component" value="Unassembled WGS sequence"/>
</dbReference>
<proteinExistence type="inferred from homology"/>
<keyword evidence="5 9" id="KW-0255">Endonuclease</keyword>
<comment type="similarity">
    <text evidence="2 9 10">Belongs to the CRISPR-associated endoribonuclease Cas2 protein family.</text>
</comment>
<protein>
    <recommendedName>
        <fullName evidence="9">CRISPR-associated endoribonuclease Cas2</fullName>
        <ecNumber evidence="9">3.1.-.-</ecNumber>
    </recommendedName>
</protein>
<evidence type="ECO:0000256" key="9">
    <source>
        <dbReference type="HAMAP-Rule" id="MF_01471"/>
    </source>
</evidence>
<keyword evidence="7 9" id="KW-0460">Magnesium</keyword>
<feature type="binding site" evidence="9">
    <location>
        <position position="8"/>
    </location>
    <ligand>
        <name>Mg(2+)</name>
        <dbReference type="ChEBI" id="CHEBI:18420"/>
        <note>catalytic</note>
    </ligand>
</feature>
<dbReference type="InterPro" id="IPR021127">
    <property type="entry name" value="CRISPR_associated_Cas2"/>
</dbReference>
<dbReference type="EMBL" id="JAUSTP010000009">
    <property type="protein sequence ID" value="MDQ0189643.1"/>
    <property type="molecule type" value="Genomic_DNA"/>
</dbReference>
<dbReference type="HAMAP" id="MF_01471">
    <property type="entry name" value="Cas2"/>
    <property type="match status" value="1"/>
</dbReference>
<organism evidence="11 12">
    <name type="scientific">Alicyclobacillus cycloheptanicus</name>
    <dbReference type="NCBI Taxonomy" id="1457"/>
    <lineage>
        <taxon>Bacteria</taxon>
        <taxon>Bacillati</taxon>
        <taxon>Bacillota</taxon>
        <taxon>Bacilli</taxon>
        <taxon>Bacillales</taxon>
        <taxon>Alicyclobacillaceae</taxon>
        <taxon>Alicyclobacillus</taxon>
    </lineage>
</organism>
<evidence type="ECO:0000256" key="10">
    <source>
        <dbReference type="PIRNR" id="PIRNR032582"/>
    </source>
</evidence>
<dbReference type="PANTHER" id="PTHR34405:SF3">
    <property type="entry name" value="CRISPR-ASSOCIATED ENDORIBONUCLEASE CAS2 3"/>
    <property type="match status" value="1"/>
</dbReference>
<evidence type="ECO:0000256" key="8">
    <source>
        <dbReference type="ARBA" id="ARBA00023118"/>
    </source>
</evidence>
<evidence type="ECO:0000256" key="5">
    <source>
        <dbReference type="ARBA" id="ARBA00022759"/>
    </source>
</evidence>
<keyword evidence="8 9" id="KW-0051">Antiviral defense</keyword>